<organism evidence="1 2">
    <name type="scientific">Scytonema hofmannii FACHB-248</name>
    <dbReference type="NCBI Taxonomy" id="1842502"/>
    <lineage>
        <taxon>Bacteria</taxon>
        <taxon>Bacillati</taxon>
        <taxon>Cyanobacteriota</taxon>
        <taxon>Cyanophyceae</taxon>
        <taxon>Nostocales</taxon>
        <taxon>Scytonemataceae</taxon>
        <taxon>Scytonema</taxon>
    </lineage>
</organism>
<protein>
    <submittedName>
        <fullName evidence="1">Uncharacterized protein</fullName>
    </submittedName>
</protein>
<dbReference type="EMBL" id="JACJTA010000035">
    <property type="protein sequence ID" value="MBD2606157.1"/>
    <property type="molecule type" value="Genomic_DNA"/>
</dbReference>
<keyword evidence="2" id="KW-1185">Reference proteome</keyword>
<evidence type="ECO:0000313" key="2">
    <source>
        <dbReference type="Proteomes" id="UP000660380"/>
    </source>
</evidence>
<evidence type="ECO:0000313" key="1">
    <source>
        <dbReference type="EMBL" id="MBD2606157.1"/>
    </source>
</evidence>
<gene>
    <name evidence="1" type="ORF">H6G81_16890</name>
</gene>
<reference evidence="1 2" key="1">
    <citation type="journal article" date="2020" name="ISME J.">
        <title>Comparative genomics reveals insights into cyanobacterial evolution and habitat adaptation.</title>
        <authorList>
            <person name="Chen M.Y."/>
            <person name="Teng W.K."/>
            <person name="Zhao L."/>
            <person name="Hu C.X."/>
            <person name="Zhou Y.K."/>
            <person name="Han B.P."/>
            <person name="Song L.R."/>
            <person name="Shu W.S."/>
        </authorList>
    </citation>
    <scope>NUCLEOTIDE SEQUENCE [LARGE SCALE GENOMIC DNA]</scope>
    <source>
        <strain evidence="1 2">FACHB-248</strain>
    </source>
</reference>
<dbReference type="RefSeq" id="WP_029633503.1">
    <property type="nucleotide sequence ID" value="NZ_JACJTA010000035.1"/>
</dbReference>
<accession>A0ABR8GSH1</accession>
<name>A0ABR8GSH1_9CYAN</name>
<sequence length="73" mass="7877">MFHKSLIQNRLKHSLNIKEFSEIVVDLDEYSEESLSGGNSLQGGNITITATGDTTSSAIALPSLLSQVNKAKQ</sequence>
<proteinExistence type="predicted"/>
<comment type="caution">
    <text evidence="1">The sequence shown here is derived from an EMBL/GenBank/DDBJ whole genome shotgun (WGS) entry which is preliminary data.</text>
</comment>
<dbReference type="Proteomes" id="UP000660380">
    <property type="component" value="Unassembled WGS sequence"/>
</dbReference>